<dbReference type="InterPro" id="IPR017896">
    <property type="entry name" value="4Fe4S_Fe-S-bd"/>
</dbReference>
<accession>A0A9X4GZF4</accession>
<reference evidence="8" key="1">
    <citation type="submission" date="2022-02" db="EMBL/GenBank/DDBJ databases">
        <authorList>
            <person name="Leng L."/>
        </authorList>
    </citation>
    <scope>NUCLEOTIDE SEQUENCE</scope>
    <source>
        <strain evidence="8">JI</strain>
    </source>
</reference>
<keyword evidence="9" id="KW-1185">Reference proteome</keyword>
<dbReference type="InterPro" id="IPR017900">
    <property type="entry name" value="4Fe4S_Fe_S_CS"/>
</dbReference>
<keyword evidence="3" id="KW-0560">Oxidoreductase</keyword>
<dbReference type="GO" id="GO:0005886">
    <property type="term" value="C:plasma membrane"/>
    <property type="evidence" value="ECO:0007669"/>
    <property type="project" value="TreeGrafter"/>
</dbReference>
<evidence type="ECO:0000313" key="8">
    <source>
        <dbReference type="EMBL" id="MDF9408692.1"/>
    </source>
</evidence>
<organism evidence="8 9">
    <name type="scientific">Pelotomaculum isophthalicicum JI</name>
    <dbReference type="NCBI Taxonomy" id="947010"/>
    <lineage>
        <taxon>Bacteria</taxon>
        <taxon>Bacillati</taxon>
        <taxon>Bacillota</taxon>
        <taxon>Clostridia</taxon>
        <taxon>Eubacteriales</taxon>
        <taxon>Desulfotomaculaceae</taxon>
        <taxon>Pelotomaculum</taxon>
    </lineage>
</organism>
<feature type="domain" description="4Fe-4S ferredoxin-type" evidence="7">
    <location>
        <begin position="219"/>
        <end position="249"/>
    </location>
</feature>
<evidence type="ECO:0000256" key="6">
    <source>
        <dbReference type="SAM" id="Phobius"/>
    </source>
</evidence>
<dbReference type="GO" id="GO:0046872">
    <property type="term" value="F:metal ion binding"/>
    <property type="evidence" value="ECO:0007669"/>
    <property type="project" value="UniProtKB-KW"/>
</dbReference>
<proteinExistence type="predicted"/>
<feature type="domain" description="4Fe-4S ferredoxin-type" evidence="7">
    <location>
        <begin position="279"/>
        <end position="309"/>
    </location>
</feature>
<name>A0A9X4GZF4_9FIRM</name>
<dbReference type="InterPro" id="IPR004017">
    <property type="entry name" value="Cys_rich_dom"/>
</dbReference>
<evidence type="ECO:0000256" key="4">
    <source>
        <dbReference type="ARBA" id="ARBA00023004"/>
    </source>
</evidence>
<feature type="transmembrane region" description="Helical" evidence="6">
    <location>
        <begin position="99"/>
        <end position="118"/>
    </location>
</feature>
<dbReference type="RefSeq" id="WP_277444054.1">
    <property type="nucleotide sequence ID" value="NZ_JAKOAV010000017.1"/>
</dbReference>
<dbReference type="Pfam" id="PF02754">
    <property type="entry name" value="CCG"/>
    <property type="match status" value="2"/>
</dbReference>
<protein>
    <submittedName>
        <fullName evidence="8">(Fe-S)-binding protein</fullName>
    </submittedName>
</protein>
<dbReference type="Gene3D" id="1.20.950.20">
    <property type="entry name" value="Transmembrane di-heme cytochromes, Chain C"/>
    <property type="match status" value="1"/>
</dbReference>
<dbReference type="PROSITE" id="PS51379">
    <property type="entry name" value="4FE4S_FER_2"/>
    <property type="match status" value="2"/>
</dbReference>
<dbReference type="Proteomes" id="UP001154312">
    <property type="component" value="Unassembled WGS sequence"/>
</dbReference>
<dbReference type="PANTHER" id="PTHR43255">
    <property type="entry name" value="IRON-SULFUR-BINDING OXIDOREDUCTASE FADF-RELATED-RELATED"/>
    <property type="match status" value="1"/>
</dbReference>
<dbReference type="GO" id="GO:0051539">
    <property type="term" value="F:4 iron, 4 sulfur cluster binding"/>
    <property type="evidence" value="ECO:0007669"/>
    <property type="project" value="UniProtKB-KW"/>
</dbReference>
<dbReference type="Pfam" id="PF13183">
    <property type="entry name" value="Fer4_8"/>
    <property type="match status" value="1"/>
</dbReference>
<keyword evidence="6" id="KW-1133">Transmembrane helix</keyword>
<dbReference type="AlphaFoldDB" id="A0A9X4GZF4"/>
<keyword evidence="5" id="KW-0411">Iron-sulfur</keyword>
<keyword evidence="1" id="KW-0004">4Fe-4S</keyword>
<dbReference type="SUPFAM" id="SSF46548">
    <property type="entry name" value="alpha-helical ferredoxin"/>
    <property type="match status" value="1"/>
</dbReference>
<dbReference type="InterPro" id="IPR036197">
    <property type="entry name" value="NarG-like_sf"/>
</dbReference>
<keyword evidence="2" id="KW-0479">Metal-binding</keyword>
<sequence>MQYFCQAVFLQKKIAEYPLSGIFHGFIMWGFIVLIFSSLDMAAIVLFKAEITFLEHPWFLFLRDLFILLVSIGIIGFTFRRLFLKLFKQNWFHSSFRNYAIPILIFFIFLSELLYLSIHSILMERALPGAWLVVAFSDRLSFLGAPALLILMEISWWFHYLTIFSLLFIIPNSKHLHLVFAPFNIYWRSLRTKGSLQPASLAETSKQVRGVNTVDDFTWKQLLDTFSCVLCGRCHRECPSERSKEWLKPKRLNGFIRTYLEEEGSELLKNKPSIKMAGDLFHYDFIWSCTTCGGCNEACPVSIDHLSKIIDMRRGIVSEGKHIPPAMKEFFNNLEQSDNPYGKPRKPGHDYIWAGELGIPSISEKPDADYLFFVGCQGTFDKPTQKAAAAFAKILQSAKVDFAILGKEERCCGETARRMGNEPLFQKIAQGNISSWAKYGINKIITFCPHCFNTFKNEYPQFGGNYDIISHAAFLADLLRQGRLQITHPRNTAVNYHDACYLGRFNDIYEQPRYVLRSVPGVRLIEMPRNKKGSFCCGAGGGRFWTRSERENPISVNRVKEALATEASMVITACPYCRTIFKEKTERQEPGDIMVLDIAELLLSALSD</sequence>
<evidence type="ECO:0000256" key="5">
    <source>
        <dbReference type="ARBA" id="ARBA00023014"/>
    </source>
</evidence>
<evidence type="ECO:0000256" key="1">
    <source>
        <dbReference type="ARBA" id="ARBA00022485"/>
    </source>
</evidence>
<feature type="transmembrane region" description="Helical" evidence="6">
    <location>
        <begin position="26"/>
        <end position="47"/>
    </location>
</feature>
<dbReference type="Gene3D" id="1.10.1060.10">
    <property type="entry name" value="Alpha-helical ferredoxin"/>
    <property type="match status" value="1"/>
</dbReference>
<keyword evidence="4" id="KW-0408">Iron</keyword>
<dbReference type="InterPro" id="IPR009051">
    <property type="entry name" value="Helical_ferredxn"/>
</dbReference>
<evidence type="ECO:0000256" key="3">
    <source>
        <dbReference type="ARBA" id="ARBA00023002"/>
    </source>
</evidence>
<feature type="transmembrane region" description="Helical" evidence="6">
    <location>
        <begin position="59"/>
        <end position="79"/>
    </location>
</feature>
<evidence type="ECO:0000313" key="9">
    <source>
        <dbReference type="Proteomes" id="UP001154312"/>
    </source>
</evidence>
<dbReference type="PROSITE" id="PS00198">
    <property type="entry name" value="4FE4S_FER_1"/>
    <property type="match status" value="2"/>
</dbReference>
<dbReference type="InterPro" id="IPR051460">
    <property type="entry name" value="HdrC_iron-sulfur_subunit"/>
</dbReference>
<dbReference type="GO" id="GO:0016491">
    <property type="term" value="F:oxidoreductase activity"/>
    <property type="evidence" value="ECO:0007669"/>
    <property type="project" value="UniProtKB-KW"/>
</dbReference>
<dbReference type="PANTHER" id="PTHR43255:SF1">
    <property type="entry name" value="IRON-SULFUR-BINDING OXIDOREDUCTASE FADF-RELATED"/>
    <property type="match status" value="1"/>
</dbReference>
<dbReference type="EMBL" id="JAKOAV010000017">
    <property type="protein sequence ID" value="MDF9408692.1"/>
    <property type="molecule type" value="Genomic_DNA"/>
</dbReference>
<keyword evidence="6" id="KW-0812">Transmembrane</keyword>
<comment type="caution">
    <text evidence="8">The sequence shown here is derived from an EMBL/GenBank/DDBJ whole genome shotgun (WGS) entry which is preliminary data.</text>
</comment>
<evidence type="ECO:0000256" key="2">
    <source>
        <dbReference type="ARBA" id="ARBA00022723"/>
    </source>
</evidence>
<keyword evidence="6" id="KW-0472">Membrane</keyword>
<gene>
    <name evidence="8" type="ORF">L7E55_10040</name>
</gene>
<dbReference type="SUPFAM" id="SSF103501">
    <property type="entry name" value="Respiratory nitrate reductase 1 gamma chain"/>
    <property type="match status" value="1"/>
</dbReference>
<evidence type="ECO:0000259" key="7">
    <source>
        <dbReference type="PROSITE" id="PS51379"/>
    </source>
</evidence>